<keyword evidence="3" id="KW-1185">Reference proteome</keyword>
<dbReference type="AlphaFoldDB" id="A0A2V4B191"/>
<feature type="transmembrane region" description="Helical" evidence="1">
    <location>
        <begin position="36"/>
        <end position="59"/>
    </location>
</feature>
<name>A0A2V4B191_9PSEU</name>
<proteinExistence type="predicted"/>
<keyword evidence="1" id="KW-1133">Transmembrane helix</keyword>
<evidence type="ECO:0000313" key="2">
    <source>
        <dbReference type="EMBL" id="PXY26915.1"/>
    </source>
</evidence>
<gene>
    <name evidence="2" type="ORF">BAY60_10445</name>
</gene>
<evidence type="ECO:0000313" key="3">
    <source>
        <dbReference type="Proteomes" id="UP000249915"/>
    </source>
</evidence>
<keyword evidence="1" id="KW-0812">Transmembrane</keyword>
<comment type="caution">
    <text evidence="2">The sequence shown here is derived from an EMBL/GenBank/DDBJ whole genome shotgun (WGS) entry which is preliminary data.</text>
</comment>
<reference evidence="2 3" key="1">
    <citation type="submission" date="2016-07" db="EMBL/GenBank/DDBJ databases">
        <title>Draft genome sequence of Prauserella muralis DSM 45305, isolated from a mould-covered wall in an indoor environment.</title>
        <authorList>
            <person name="Ruckert C."/>
            <person name="Albersmeier A."/>
            <person name="Jiang C.-L."/>
            <person name="Jiang Y."/>
            <person name="Kalinowski J."/>
            <person name="Schneider O."/>
            <person name="Winkler A."/>
            <person name="Zotchev S.B."/>
        </authorList>
    </citation>
    <scope>NUCLEOTIDE SEQUENCE [LARGE SCALE GENOMIC DNA]</scope>
    <source>
        <strain evidence="2 3">DSM 45305</strain>
    </source>
</reference>
<evidence type="ECO:0000256" key="1">
    <source>
        <dbReference type="SAM" id="Phobius"/>
    </source>
</evidence>
<dbReference type="Proteomes" id="UP000249915">
    <property type="component" value="Unassembled WGS sequence"/>
</dbReference>
<organism evidence="2 3">
    <name type="scientific">Prauserella muralis</name>
    <dbReference type="NCBI Taxonomy" id="588067"/>
    <lineage>
        <taxon>Bacteria</taxon>
        <taxon>Bacillati</taxon>
        <taxon>Actinomycetota</taxon>
        <taxon>Actinomycetes</taxon>
        <taxon>Pseudonocardiales</taxon>
        <taxon>Pseudonocardiaceae</taxon>
        <taxon>Prauserella</taxon>
    </lineage>
</organism>
<accession>A0A2V4B191</accession>
<sequence>MAPSLLFIAVFALIAAVSVLLRAVQGLITVAKTVVAPLFAAFAVLVVVTLVVAAGMSWLQL</sequence>
<protein>
    <submittedName>
        <fullName evidence="2">Uncharacterized protein</fullName>
    </submittedName>
</protein>
<dbReference type="EMBL" id="MASW01000002">
    <property type="protein sequence ID" value="PXY26915.1"/>
    <property type="molecule type" value="Genomic_DNA"/>
</dbReference>
<keyword evidence="1" id="KW-0472">Membrane</keyword>